<feature type="compositionally biased region" description="Low complexity" evidence="3">
    <location>
        <begin position="356"/>
        <end position="381"/>
    </location>
</feature>
<dbReference type="Gene3D" id="3.30.1370.10">
    <property type="entry name" value="K Homology domain, type 1"/>
    <property type="match status" value="3"/>
</dbReference>
<dbReference type="EMBL" id="KV784356">
    <property type="protein sequence ID" value="OEU18861.1"/>
    <property type="molecule type" value="Genomic_DNA"/>
</dbReference>
<dbReference type="GO" id="GO:0003723">
    <property type="term" value="F:RNA binding"/>
    <property type="evidence" value="ECO:0007669"/>
    <property type="project" value="UniProtKB-UniRule"/>
</dbReference>
<evidence type="ECO:0000256" key="1">
    <source>
        <dbReference type="ARBA" id="ARBA00022737"/>
    </source>
</evidence>
<name>A0A1E7FL20_9STRA</name>
<keyword evidence="1" id="KW-0677">Repeat</keyword>
<evidence type="ECO:0000259" key="4">
    <source>
        <dbReference type="SMART" id="SM00322"/>
    </source>
</evidence>
<dbReference type="InterPro" id="IPR036612">
    <property type="entry name" value="KH_dom_type_1_sf"/>
</dbReference>
<feature type="region of interest" description="Disordered" evidence="3">
    <location>
        <begin position="159"/>
        <end position="196"/>
    </location>
</feature>
<keyword evidence="2" id="KW-0694">RNA-binding</keyword>
<dbReference type="InterPro" id="IPR004088">
    <property type="entry name" value="KH_dom_type_1"/>
</dbReference>
<evidence type="ECO:0000313" key="6">
    <source>
        <dbReference type="Proteomes" id="UP000095751"/>
    </source>
</evidence>
<dbReference type="InterPro" id="IPR047275">
    <property type="entry name" value="KH-I_NOVA_rpt1"/>
</dbReference>
<dbReference type="CDD" id="cd22435">
    <property type="entry name" value="KH-I_NOVA_rpt1"/>
    <property type="match status" value="1"/>
</dbReference>
<feature type="compositionally biased region" description="Polar residues" evidence="3">
    <location>
        <begin position="1"/>
        <end position="19"/>
    </location>
</feature>
<reference evidence="5 6" key="1">
    <citation type="submission" date="2016-09" db="EMBL/GenBank/DDBJ databases">
        <title>Extensive genetic diversity and differential bi-allelic expression allows diatom success in the polar Southern Ocean.</title>
        <authorList>
            <consortium name="DOE Joint Genome Institute"/>
            <person name="Mock T."/>
            <person name="Otillar R.P."/>
            <person name="Strauss J."/>
            <person name="Dupont C."/>
            <person name="Frickenhaus S."/>
            <person name="Maumus F."/>
            <person name="Mcmullan M."/>
            <person name="Sanges R."/>
            <person name="Schmutz J."/>
            <person name="Toseland A."/>
            <person name="Valas R."/>
            <person name="Veluchamy A."/>
            <person name="Ward B.J."/>
            <person name="Allen A."/>
            <person name="Barry K."/>
            <person name="Falciatore A."/>
            <person name="Ferrante M."/>
            <person name="Fortunato A.E."/>
            <person name="Gloeckner G."/>
            <person name="Gruber A."/>
            <person name="Hipkin R."/>
            <person name="Janech M."/>
            <person name="Kroth P."/>
            <person name="Leese F."/>
            <person name="Lindquist E."/>
            <person name="Lyon B.R."/>
            <person name="Martin J."/>
            <person name="Mayer C."/>
            <person name="Parker M."/>
            <person name="Quesneville H."/>
            <person name="Raymond J."/>
            <person name="Uhlig C."/>
            <person name="Valentin K.U."/>
            <person name="Worden A.Z."/>
            <person name="Armbrust E.V."/>
            <person name="Bowler C."/>
            <person name="Green B."/>
            <person name="Moulton V."/>
            <person name="Van Oosterhout C."/>
            <person name="Grigoriev I."/>
        </authorList>
    </citation>
    <scope>NUCLEOTIDE SEQUENCE [LARGE SCALE GENOMIC DNA]</scope>
    <source>
        <strain evidence="5 6">CCMP1102</strain>
    </source>
</reference>
<evidence type="ECO:0000256" key="2">
    <source>
        <dbReference type="PROSITE-ProRule" id="PRU00117"/>
    </source>
</evidence>
<dbReference type="PROSITE" id="PS50084">
    <property type="entry name" value="KH_TYPE_1"/>
    <property type="match status" value="3"/>
</dbReference>
<dbReference type="InterPro" id="IPR004087">
    <property type="entry name" value="KH_dom"/>
</dbReference>
<dbReference type="InParanoid" id="A0A1E7FL20"/>
<dbReference type="FunCoup" id="A0A1E7FL20">
    <property type="interactions" value="87"/>
</dbReference>
<dbReference type="PANTHER" id="PTHR10288">
    <property type="entry name" value="KH DOMAIN CONTAINING RNA BINDING PROTEIN"/>
    <property type="match status" value="1"/>
</dbReference>
<dbReference type="CDD" id="cd22514">
    <property type="entry name" value="KH-I_BTR1_rpt3"/>
    <property type="match status" value="1"/>
</dbReference>
<dbReference type="AlphaFoldDB" id="A0A1E7FL20"/>
<evidence type="ECO:0000256" key="3">
    <source>
        <dbReference type="SAM" id="MobiDB-lite"/>
    </source>
</evidence>
<dbReference type="SMART" id="SM00322">
    <property type="entry name" value="KH"/>
    <property type="match status" value="3"/>
</dbReference>
<dbReference type="Proteomes" id="UP000095751">
    <property type="component" value="Unassembled WGS sequence"/>
</dbReference>
<dbReference type="KEGG" id="fcy:FRACYDRAFT_183160"/>
<feature type="domain" description="K Homology" evidence="4">
    <location>
        <begin position="263"/>
        <end position="337"/>
    </location>
</feature>
<dbReference type="Pfam" id="PF00013">
    <property type="entry name" value="KH_1"/>
    <property type="match status" value="3"/>
</dbReference>
<feature type="domain" description="K Homology" evidence="4">
    <location>
        <begin position="5"/>
        <end position="104"/>
    </location>
</feature>
<feature type="domain" description="K Homology" evidence="4">
    <location>
        <begin position="131"/>
        <end position="219"/>
    </location>
</feature>
<feature type="region of interest" description="Disordered" evidence="3">
    <location>
        <begin position="343"/>
        <end position="381"/>
    </location>
</feature>
<organism evidence="5 6">
    <name type="scientific">Fragilariopsis cylindrus CCMP1102</name>
    <dbReference type="NCBI Taxonomy" id="635003"/>
    <lineage>
        <taxon>Eukaryota</taxon>
        <taxon>Sar</taxon>
        <taxon>Stramenopiles</taxon>
        <taxon>Ochrophyta</taxon>
        <taxon>Bacillariophyta</taxon>
        <taxon>Bacillariophyceae</taxon>
        <taxon>Bacillariophycidae</taxon>
        <taxon>Bacillariales</taxon>
        <taxon>Bacillariaceae</taxon>
        <taxon>Fragilariopsis</taxon>
    </lineage>
</organism>
<feature type="region of interest" description="Disordered" evidence="3">
    <location>
        <begin position="1"/>
        <end position="26"/>
    </location>
</feature>
<dbReference type="SUPFAM" id="SSF54791">
    <property type="entry name" value="Eukaryotic type KH-domain (KH-domain type I)"/>
    <property type="match status" value="3"/>
</dbReference>
<accession>A0A1E7FL20</accession>
<dbReference type="OrthoDB" id="199793at2759"/>
<evidence type="ECO:0000313" key="5">
    <source>
        <dbReference type="EMBL" id="OEU18861.1"/>
    </source>
</evidence>
<protein>
    <submittedName>
        <fullName evidence="5">KH_1-domain-containing protein</fullName>
    </submittedName>
</protein>
<sequence length="423" mass="46490">MTQTQHVTETIDVPTTSTHAAEDGKQNPASFQSAIKLLVSNNVAGSIIGRAGQTISELQTQSSARIKLSQTGDYYPGTQDRVCLVQGQLSTVKLAVQLLLERFYMLQEQQHTQYLAWQPKNDEHAPTPTGFDFVVRLLVPSSSCGMIIGKAGANIKHMEESSGVSSVRLSPKDGPDQPQAQQHQTRPAGPGTQERVVTLTGPSKESCTKCLFIVIDGMFANHEISRYTNMTTSYSRHLVPGTYTPAPQQQPGRPPHMGPSPTGGWDTQILVPDTLIGSILGRGGRTLNELQLHSNTRIRISQRGEYVPGTRNRIVTIRGQTAHSVSLAQYLMSQRMVLPPTATFSAGPPVSPSYLQTQLQHQQQQQHHPPSPHRFSPHQQSSPYNAALDLQAQQPQSAQQNQVLHETSFLPTDTHPYNPDNER</sequence>
<gene>
    <name evidence="5" type="ORF">FRACYDRAFT_183160</name>
</gene>
<keyword evidence="6" id="KW-1185">Reference proteome</keyword>
<proteinExistence type="predicted"/>